<dbReference type="OrthoDB" id="7789792at2759"/>
<protein>
    <submittedName>
        <fullName evidence="3">PiggyBac transposable element-derived protein 4</fullName>
    </submittedName>
</protein>
<proteinExistence type="predicted"/>
<dbReference type="Pfam" id="PF13843">
    <property type="entry name" value="DDE_Tnp_1_7"/>
    <property type="match status" value="1"/>
</dbReference>
<reference evidence="3" key="1">
    <citation type="submission" date="2022-07" db="EMBL/GenBank/DDBJ databases">
        <authorList>
            <person name="Trinca V."/>
            <person name="Uliana J.V.C."/>
            <person name="Torres T.T."/>
            <person name="Ward R.J."/>
            <person name="Monesi N."/>
        </authorList>
    </citation>
    <scope>NUCLEOTIDE SEQUENCE</scope>
    <source>
        <strain evidence="3">HSMRA1968</strain>
        <tissue evidence="3">Whole embryos</tissue>
    </source>
</reference>
<sequence>MVKIHLRRSVRLSERQLQRHFALPDSDDSDNEADEGAVDELFQLSDCEDDMERVRRVHLNEICSDDETSMNDDCENKLDQVPCKKKDKKIIKNDASWVHDTEYFDKIDKTFDKTSNVIGSIGGRVEAVASVTTANRFKKIVENMHCNDNEKQLPKSHPNHDKLHKIKPIIELLNANSRKVYKPSDVVTVDESMIPFKGRYCLKQYMPNKPVKWGYKVWCLCDSYTGFVVAFFVYTGKEDSTKNISLGEKVVTKLVEEANIERGSLVVMDNFFSSCSLYENLMDRETFACGTVKGTSKGLPSFMRKNLKNDKIMARGEFQFAVKNRTAAVKWMDRKAVCFLSSVHSPRNISTVRRRQRNGQRIEVGCPEVVKVYNETMGGVDKFDQLRECYAVGRRSVKWWHRIYYYLVDLAIEMHGRFLLCRTICVPSKISALCTIIDDPDGLFSSRLFLYNYADVVGQVHSRDAYIHMPVGTILAIMNPLFKTNFDGGYGIRCDNPAQVVKLLPMKVKELLGDITWRKHIPAQYLLRNVSSDEDESQPVASTSQGHFSGSVAPVTRSTSALKIAAAAEATAAAETTATTETTTAYETTTTTEATAAAAAATLP</sequence>
<dbReference type="AlphaFoldDB" id="A0A9Q0NHG9"/>
<evidence type="ECO:0000313" key="4">
    <source>
        <dbReference type="Proteomes" id="UP001151699"/>
    </source>
</evidence>
<evidence type="ECO:0000259" key="2">
    <source>
        <dbReference type="Pfam" id="PF13843"/>
    </source>
</evidence>
<dbReference type="EMBL" id="WJQU01000001">
    <property type="protein sequence ID" value="KAJ6649681.1"/>
    <property type="molecule type" value="Genomic_DNA"/>
</dbReference>
<gene>
    <name evidence="3" type="primary">PGBD4_7</name>
    <name evidence="3" type="ORF">Bhyg_04920</name>
</gene>
<keyword evidence="4" id="KW-1185">Reference proteome</keyword>
<dbReference type="Proteomes" id="UP001151699">
    <property type="component" value="Chromosome A"/>
</dbReference>
<organism evidence="3 4">
    <name type="scientific">Pseudolycoriella hygida</name>
    <dbReference type="NCBI Taxonomy" id="35572"/>
    <lineage>
        <taxon>Eukaryota</taxon>
        <taxon>Metazoa</taxon>
        <taxon>Ecdysozoa</taxon>
        <taxon>Arthropoda</taxon>
        <taxon>Hexapoda</taxon>
        <taxon>Insecta</taxon>
        <taxon>Pterygota</taxon>
        <taxon>Neoptera</taxon>
        <taxon>Endopterygota</taxon>
        <taxon>Diptera</taxon>
        <taxon>Nematocera</taxon>
        <taxon>Sciaroidea</taxon>
        <taxon>Sciaridae</taxon>
        <taxon>Pseudolycoriella</taxon>
    </lineage>
</organism>
<comment type="caution">
    <text evidence="3">The sequence shown here is derived from an EMBL/GenBank/DDBJ whole genome shotgun (WGS) entry which is preliminary data.</text>
</comment>
<dbReference type="PANTHER" id="PTHR46599">
    <property type="entry name" value="PIGGYBAC TRANSPOSABLE ELEMENT-DERIVED PROTEIN 4"/>
    <property type="match status" value="1"/>
</dbReference>
<feature type="domain" description="PiggyBac transposable element-derived protein" evidence="2">
    <location>
        <begin position="126"/>
        <end position="412"/>
    </location>
</feature>
<evidence type="ECO:0000313" key="3">
    <source>
        <dbReference type="EMBL" id="KAJ6649681.1"/>
    </source>
</evidence>
<name>A0A9Q0NHG9_9DIPT</name>
<dbReference type="PANTHER" id="PTHR46599:SF3">
    <property type="entry name" value="PIGGYBAC TRANSPOSABLE ELEMENT-DERIVED PROTEIN 4"/>
    <property type="match status" value="1"/>
</dbReference>
<accession>A0A9Q0NHG9</accession>
<dbReference type="InterPro" id="IPR029526">
    <property type="entry name" value="PGBD"/>
</dbReference>
<evidence type="ECO:0000256" key="1">
    <source>
        <dbReference type="SAM" id="MobiDB-lite"/>
    </source>
</evidence>
<feature type="region of interest" description="Disordered" evidence="1">
    <location>
        <begin position="573"/>
        <end position="604"/>
    </location>
</feature>